<gene>
    <name evidence="1" type="ORF">ALC57_18096</name>
</gene>
<evidence type="ECO:0000313" key="1">
    <source>
        <dbReference type="EMBL" id="KYN09778.1"/>
    </source>
</evidence>
<sequence>MVDLPIVVVPAVHSHASLKARVLIVQWPGTSATPQTPGVPRTSAYAEDSSFAYSLAASTALHYARRCFRADNQPAGTLRTSDVGTADAAVACTIATRILDFRLRIQQNSKIQI</sequence>
<dbReference type="AlphaFoldDB" id="A0A151ISI4"/>
<keyword evidence="2" id="KW-1185">Reference proteome</keyword>
<accession>A0A151ISI4</accession>
<evidence type="ECO:0000313" key="2">
    <source>
        <dbReference type="Proteomes" id="UP000078492"/>
    </source>
</evidence>
<protein>
    <submittedName>
        <fullName evidence="1">Uncharacterized protein</fullName>
    </submittedName>
</protein>
<proteinExistence type="predicted"/>
<dbReference type="Proteomes" id="UP000078492">
    <property type="component" value="Unassembled WGS sequence"/>
</dbReference>
<reference evidence="1 2" key="1">
    <citation type="submission" date="2015-09" db="EMBL/GenBank/DDBJ databases">
        <title>Trachymyrmex cornetzi WGS genome.</title>
        <authorList>
            <person name="Nygaard S."/>
            <person name="Hu H."/>
            <person name="Boomsma J."/>
            <person name="Zhang G."/>
        </authorList>
    </citation>
    <scope>NUCLEOTIDE SEQUENCE [LARGE SCALE GENOMIC DNA]</scope>
    <source>
        <strain evidence="1">Tcor2-1</strain>
        <tissue evidence="1">Whole body</tissue>
    </source>
</reference>
<organism evidence="1 2">
    <name type="scientific">Trachymyrmex cornetzi</name>
    <dbReference type="NCBI Taxonomy" id="471704"/>
    <lineage>
        <taxon>Eukaryota</taxon>
        <taxon>Metazoa</taxon>
        <taxon>Ecdysozoa</taxon>
        <taxon>Arthropoda</taxon>
        <taxon>Hexapoda</taxon>
        <taxon>Insecta</taxon>
        <taxon>Pterygota</taxon>
        <taxon>Neoptera</taxon>
        <taxon>Endopterygota</taxon>
        <taxon>Hymenoptera</taxon>
        <taxon>Apocrita</taxon>
        <taxon>Aculeata</taxon>
        <taxon>Formicoidea</taxon>
        <taxon>Formicidae</taxon>
        <taxon>Myrmicinae</taxon>
        <taxon>Trachymyrmex</taxon>
    </lineage>
</organism>
<name>A0A151ISI4_9HYME</name>
<dbReference type="EMBL" id="KQ981075">
    <property type="protein sequence ID" value="KYN09778.1"/>
    <property type="molecule type" value="Genomic_DNA"/>
</dbReference>